<dbReference type="Gene3D" id="1.20.140.10">
    <property type="entry name" value="Butyryl-CoA Dehydrogenase, subunit A, domain 3"/>
    <property type="match status" value="1"/>
</dbReference>
<dbReference type="PANTHER" id="PTHR43884">
    <property type="entry name" value="ACYL-COA DEHYDROGENASE"/>
    <property type="match status" value="1"/>
</dbReference>
<dbReference type="Gene3D" id="1.10.540.10">
    <property type="entry name" value="Acyl-CoA dehydrogenase/oxidase, N-terminal domain"/>
    <property type="match status" value="1"/>
</dbReference>
<evidence type="ECO:0000256" key="6">
    <source>
        <dbReference type="RuleBase" id="RU362125"/>
    </source>
</evidence>
<name>A0A917LR93_9GAMM</name>
<evidence type="ECO:0000313" key="11">
    <source>
        <dbReference type="Proteomes" id="UP000627715"/>
    </source>
</evidence>
<evidence type="ECO:0000256" key="3">
    <source>
        <dbReference type="ARBA" id="ARBA00022630"/>
    </source>
</evidence>
<protein>
    <submittedName>
        <fullName evidence="10">Pimeloyl-CoA dehydrogenase small subunit</fullName>
    </submittedName>
</protein>
<organism evidence="10 11">
    <name type="scientific">Pseudohongiella nitratireducens</name>
    <dbReference type="NCBI Taxonomy" id="1768907"/>
    <lineage>
        <taxon>Bacteria</taxon>
        <taxon>Pseudomonadati</taxon>
        <taxon>Pseudomonadota</taxon>
        <taxon>Gammaproteobacteria</taxon>
        <taxon>Pseudomonadales</taxon>
        <taxon>Pseudohongiellaceae</taxon>
        <taxon>Pseudohongiella</taxon>
    </lineage>
</organism>
<comment type="similarity">
    <text evidence="2 6">Belongs to the acyl-CoA dehydrogenase family.</text>
</comment>
<evidence type="ECO:0000256" key="4">
    <source>
        <dbReference type="ARBA" id="ARBA00022827"/>
    </source>
</evidence>
<evidence type="ECO:0000259" key="9">
    <source>
        <dbReference type="Pfam" id="PF02771"/>
    </source>
</evidence>
<dbReference type="InterPro" id="IPR006091">
    <property type="entry name" value="Acyl-CoA_Oxase/DH_mid-dom"/>
</dbReference>
<comment type="cofactor">
    <cofactor evidence="1 6">
        <name>FAD</name>
        <dbReference type="ChEBI" id="CHEBI:57692"/>
    </cofactor>
</comment>
<sequence length="378" mass="40853">MDFSYSEEQQMLQDSVQKFVASQYDFETRCKVLEKEGGYDKANWELFAELGWLTVPFREEDGGFSGSAVDLMVVMEEFGRGLVVEPFLATAVLAGGLISALGSDAQKSELLATIMEGKAQLATAYAEPDSRYNLASVKTTAVRQGEEFVLNGDKVVVLNAPNAAQIIVTARTSGESGDRDGISAFLVDSQAAGVTLRSYATVDGQQAAEVHLKDVKVTSANLLGEEGKALPALEQTIDQATVAICSEAVGAMDSLLSKTVEYAKTRKQFGVPIGTFQALQHRMAEMFIDCQLARSIVIMAAMKLDSNESAEQKAKAVSAAKSQVGRAIRKVGQEAVQIHGGIAVTDELDVGHYFKRVTAIEHQFGTTDYHTRRYARLA</sequence>
<dbReference type="EMBL" id="BMIY01000003">
    <property type="protein sequence ID" value="GGG51963.1"/>
    <property type="molecule type" value="Genomic_DNA"/>
</dbReference>
<dbReference type="PANTHER" id="PTHR43884:SF20">
    <property type="entry name" value="ACYL-COA DEHYDROGENASE FADE28"/>
    <property type="match status" value="1"/>
</dbReference>
<dbReference type="Pfam" id="PF00441">
    <property type="entry name" value="Acyl-CoA_dh_1"/>
    <property type="match status" value="1"/>
</dbReference>
<proteinExistence type="inferred from homology"/>
<dbReference type="Pfam" id="PF02770">
    <property type="entry name" value="Acyl-CoA_dh_M"/>
    <property type="match status" value="1"/>
</dbReference>
<evidence type="ECO:0000313" key="10">
    <source>
        <dbReference type="EMBL" id="GGG51963.1"/>
    </source>
</evidence>
<accession>A0A917LR93</accession>
<dbReference type="CDD" id="cd00567">
    <property type="entry name" value="ACAD"/>
    <property type="match status" value="1"/>
</dbReference>
<keyword evidence="5 6" id="KW-0560">Oxidoreductase</keyword>
<keyword evidence="3 6" id="KW-0285">Flavoprotein</keyword>
<gene>
    <name evidence="10" type="ORF">GCM10011403_06400</name>
</gene>
<evidence type="ECO:0000256" key="1">
    <source>
        <dbReference type="ARBA" id="ARBA00001974"/>
    </source>
</evidence>
<dbReference type="GO" id="GO:0050660">
    <property type="term" value="F:flavin adenine dinucleotide binding"/>
    <property type="evidence" value="ECO:0007669"/>
    <property type="project" value="InterPro"/>
</dbReference>
<dbReference type="InterPro" id="IPR036250">
    <property type="entry name" value="AcylCo_DH-like_C"/>
</dbReference>
<dbReference type="Proteomes" id="UP000627715">
    <property type="component" value="Unassembled WGS sequence"/>
</dbReference>
<dbReference type="GO" id="GO:0003995">
    <property type="term" value="F:acyl-CoA dehydrogenase activity"/>
    <property type="evidence" value="ECO:0007669"/>
    <property type="project" value="TreeGrafter"/>
</dbReference>
<dbReference type="SUPFAM" id="SSF56645">
    <property type="entry name" value="Acyl-CoA dehydrogenase NM domain-like"/>
    <property type="match status" value="1"/>
</dbReference>
<evidence type="ECO:0000259" key="8">
    <source>
        <dbReference type="Pfam" id="PF02770"/>
    </source>
</evidence>
<feature type="domain" description="Acyl-CoA oxidase/dehydrogenase middle" evidence="8">
    <location>
        <begin position="122"/>
        <end position="215"/>
    </location>
</feature>
<keyword evidence="4 6" id="KW-0274">FAD</keyword>
<feature type="domain" description="Acyl-CoA dehydrogenase/oxidase C-terminal" evidence="7">
    <location>
        <begin position="234"/>
        <end position="376"/>
    </location>
</feature>
<evidence type="ECO:0000259" key="7">
    <source>
        <dbReference type="Pfam" id="PF00441"/>
    </source>
</evidence>
<reference evidence="10" key="2">
    <citation type="submission" date="2020-09" db="EMBL/GenBank/DDBJ databases">
        <authorList>
            <person name="Sun Q."/>
            <person name="Zhou Y."/>
        </authorList>
    </citation>
    <scope>NUCLEOTIDE SEQUENCE</scope>
    <source>
        <strain evidence="10">CGMCC 1.15425</strain>
    </source>
</reference>
<comment type="caution">
    <text evidence="10">The sequence shown here is derived from an EMBL/GenBank/DDBJ whole genome shotgun (WGS) entry which is preliminary data.</text>
</comment>
<reference evidence="10" key="1">
    <citation type="journal article" date="2014" name="Int. J. Syst. Evol. Microbiol.">
        <title>Complete genome sequence of Corynebacterium casei LMG S-19264T (=DSM 44701T), isolated from a smear-ripened cheese.</title>
        <authorList>
            <consortium name="US DOE Joint Genome Institute (JGI-PGF)"/>
            <person name="Walter F."/>
            <person name="Albersmeier A."/>
            <person name="Kalinowski J."/>
            <person name="Ruckert C."/>
        </authorList>
    </citation>
    <scope>NUCLEOTIDE SEQUENCE</scope>
    <source>
        <strain evidence="10">CGMCC 1.15425</strain>
    </source>
</reference>
<dbReference type="Pfam" id="PF02771">
    <property type="entry name" value="Acyl-CoA_dh_N"/>
    <property type="match status" value="1"/>
</dbReference>
<dbReference type="InterPro" id="IPR013786">
    <property type="entry name" value="AcylCoA_DH/ox_N"/>
</dbReference>
<dbReference type="RefSeq" id="WP_068809771.1">
    <property type="nucleotide sequence ID" value="NZ_BMIY01000003.1"/>
</dbReference>
<dbReference type="OrthoDB" id="9769473at2"/>
<dbReference type="InterPro" id="IPR046373">
    <property type="entry name" value="Acyl-CoA_Oxase/DH_mid-dom_sf"/>
</dbReference>
<dbReference type="AlphaFoldDB" id="A0A917LR93"/>
<dbReference type="InterPro" id="IPR037069">
    <property type="entry name" value="AcylCoA_DH/ox_N_sf"/>
</dbReference>
<evidence type="ECO:0000256" key="5">
    <source>
        <dbReference type="ARBA" id="ARBA00023002"/>
    </source>
</evidence>
<keyword evidence="11" id="KW-1185">Reference proteome</keyword>
<dbReference type="SUPFAM" id="SSF47203">
    <property type="entry name" value="Acyl-CoA dehydrogenase C-terminal domain-like"/>
    <property type="match status" value="1"/>
</dbReference>
<evidence type="ECO:0000256" key="2">
    <source>
        <dbReference type="ARBA" id="ARBA00009347"/>
    </source>
</evidence>
<dbReference type="Gene3D" id="2.40.110.10">
    <property type="entry name" value="Butyryl-CoA Dehydrogenase, subunit A, domain 2"/>
    <property type="match status" value="1"/>
</dbReference>
<dbReference type="InterPro" id="IPR009100">
    <property type="entry name" value="AcylCoA_DH/oxidase_NM_dom_sf"/>
</dbReference>
<feature type="domain" description="Acyl-CoA dehydrogenase/oxidase N-terminal" evidence="9">
    <location>
        <begin position="6"/>
        <end position="118"/>
    </location>
</feature>
<dbReference type="InterPro" id="IPR009075">
    <property type="entry name" value="AcylCo_DH/oxidase_C"/>
</dbReference>